<dbReference type="CDD" id="cd09272">
    <property type="entry name" value="RNase_HI_RT_Ty1"/>
    <property type="match status" value="1"/>
</dbReference>
<dbReference type="GO" id="GO:0004190">
    <property type="term" value="F:aspartic-type endopeptidase activity"/>
    <property type="evidence" value="ECO:0007669"/>
    <property type="project" value="UniProtKB-KW"/>
</dbReference>
<dbReference type="PANTHER" id="PTHR42648">
    <property type="entry name" value="TRANSPOSASE, PUTATIVE-RELATED"/>
    <property type="match status" value="1"/>
</dbReference>
<evidence type="ECO:0000256" key="20">
    <source>
        <dbReference type="ARBA" id="ARBA00023172"/>
    </source>
</evidence>
<sequence>MKFPDDGSVSLTDFLAKFSGLVLDLKRAGHPLSNSETCARLALAMPLSLQSMVSTLQEGTNANNPDHWYQALSTTWERLRAVRADEETFVAKRAMATSNTSSSRDCFVCNNAGHYARDCPTLSPEERARRQEKARKRKESRAAGNRPAGGTNDFAAQLAQLQARLAALDTRPLTTNETSSGYDAHAKVTILYVSTSVSSKNPRLDCVIQDTSGGLVLKAGGGKVPANYAAIDSGASRHCAAERAFFINYQTLPEPKRVYLGDDRFIMAVGEGDLRVWIDGESGNREGIVFRHTLHVPDLACTLISIRQLTRDAKPVLHALFHGNSCEVRNDKGIVFTAKANESIGGLYALSLRTAPRPTLRTPVLALTAFLAGKSTTALDPHVAHARFGHLNGNDLHALANKKLVSNFSLSDRLHRSNPCEPCLLAKGHKLPFLPRTTRSNVPLDLVHTDICGPMDVEAIGGYRYFISFCDDRTGYFRAYLLKKKSEALERYKEYRAWAERSSGCRIKCLMSDRGGEFMSDAFECFLRDSGTVNQTSSPYTPEQNGRIERKNRDVMGITRAVLQESGLAPRFWGEAVLFAAYILNFRPNSALGGSIPYTEWTGRVPDVSHLRSFGCDAYVLILPESQRTKTGPTAAKCIFTGYTGSGYRCWDPKALKFRDSRHVVCVERTRNNNPLPPVPPPSESDIQEAFGILPFNDTKPSPTAPAPTPKTIDLEDDFESPHPPAQDQGVQGADHHNEDPEPIDEEDEGEQQEAEPPQQEPRRSTRERRPNPNYAPRVAAFTTRSDAAVVPRSYREAIEGPDAHLWMAAIIKEFGTLLAKGTFVYVSILPPGCKALKGMLVFAIKVNGTYKARLVIKGCAQRLGRDYNETFSPVARSASLRLVTAVAVRDGLTLYAADFTAAFLNGKLEEEIYMEQPDGWVAPPEHKGSYLKLVRSLYGLKQAGRVWYECLSSALLELGFIRFDSDNCVFMRRRKDTGLILLAVHVDDLTGAAPNDAAWDSFCAELNTKYELKNLGRAKEILGLEIMQDIKAGTASITQRRYIEDLARQYGVYDLPPLSLPLSPRERFSKAQCPSTEEEKTHMKTFPYLALVGALLFICCQTRPDVAYAVCTLSRFSANPGAAHWEALIGILRYLRHTSTIGISYSRAGSRELSIYSDADWGMCPDTYKSTTGWAVVLCGGLVNWSSKLQSVVAQSTMEAEFVAMSMACREGYWTRSWLGELNGLLADKRMPPTPLFCDNQAAIAITLNPESHQMAKHIAIRYHYLADFLTKPTSKEVFYHCRAQAGIC</sequence>
<evidence type="ECO:0000256" key="9">
    <source>
        <dbReference type="ARBA" id="ARBA00022741"/>
    </source>
</evidence>
<proteinExistence type="predicted"/>
<keyword evidence="21" id="KW-0511">Multifunctional enzyme</keyword>
<dbReference type="GO" id="GO:0005634">
    <property type="term" value="C:nucleus"/>
    <property type="evidence" value="ECO:0007669"/>
    <property type="project" value="UniProtKB-ARBA"/>
</dbReference>
<feature type="region of interest" description="Disordered" evidence="25">
    <location>
        <begin position="694"/>
        <end position="780"/>
    </location>
</feature>
<organism evidence="28 29">
    <name type="scientific">Thanatephorus cucumeris (strain AG1-IB / isolate 7/3/14)</name>
    <name type="common">Lettuce bottom rot fungus</name>
    <name type="synonym">Rhizoctonia solani</name>
    <dbReference type="NCBI Taxonomy" id="1108050"/>
    <lineage>
        <taxon>Eukaryota</taxon>
        <taxon>Fungi</taxon>
        <taxon>Dikarya</taxon>
        <taxon>Basidiomycota</taxon>
        <taxon>Agaricomycotina</taxon>
        <taxon>Agaricomycetes</taxon>
        <taxon>Cantharellales</taxon>
        <taxon>Ceratobasidiaceae</taxon>
        <taxon>Rhizoctonia</taxon>
        <taxon>Rhizoctonia solani AG-1</taxon>
    </lineage>
</organism>
<evidence type="ECO:0000256" key="2">
    <source>
        <dbReference type="ARBA" id="ARBA00022578"/>
    </source>
</evidence>
<keyword evidence="24" id="KW-0863">Zinc-finger</keyword>
<evidence type="ECO:0000256" key="13">
    <source>
        <dbReference type="ARBA" id="ARBA00022840"/>
    </source>
</evidence>
<keyword evidence="5" id="KW-0645">Protease</keyword>
<dbReference type="OrthoDB" id="7691805at2759"/>
<keyword evidence="14" id="KW-0460">Magnesium</keyword>
<dbReference type="InterPro" id="IPR057670">
    <property type="entry name" value="SH3_retrovirus"/>
</dbReference>
<evidence type="ECO:0000256" key="21">
    <source>
        <dbReference type="ARBA" id="ARBA00023268"/>
    </source>
</evidence>
<keyword evidence="9" id="KW-0547">Nucleotide-binding</keyword>
<evidence type="ECO:0000313" key="28">
    <source>
        <dbReference type="EMBL" id="CEL60139.1"/>
    </source>
</evidence>
<dbReference type="PANTHER" id="PTHR42648:SF11">
    <property type="entry name" value="TRANSPOSON TY4-P GAG-POL POLYPROTEIN"/>
    <property type="match status" value="1"/>
</dbReference>
<dbReference type="InterPro" id="IPR013103">
    <property type="entry name" value="RVT_2"/>
</dbReference>
<evidence type="ECO:0000256" key="19">
    <source>
        <dbReference type="ARBA" id="ARBA00023113"/>
    </source>
</evidence>
<evidence type="ECO:0000256" key="4">
    <source>
        <dbReference type="ARBA" id="ARBA00022664"/>
    </source>
</evidence>
<keyword evidence="10" id="KW-0064">Aspartyl protease</keyword>
<keyword evidence="12" id="KW-0378">Hydrolase</keyword>
<evidence type="ECO:0000256" key="3">
    <source>
        <dbReference type="ARBA" id="ARBA00022612"/>
    </source>
</evidence>
<evidence type="ECO:0000256" key="25">
    <source>
        <dbReference type="SAM" id="MobiDB-lite"/>
    </source>
</evidence>
<dbReference type="InterPro" id="IPR036875">
    <property type="entry name" value="Znf_CCHC_sf"/>
</dbReference>
<keyword evidence="18" id="KW-0239">DNA-directed DNA polymerase</keyword>
<dbReference type="Pfam" id="PF25597">
    <property type="entry name" value="SH3_retrovirus"/>
    <property type="match status" value="1"/>
</dbReference>
<dbReference type="SUPFAM" id="SSF56672">
    <property type="entry name" value="DNA/RNA polymerases"/>
    <property type="match status" value="1"/>
</dbReference>
<evidence type="ECO:0000256" key="14">
    <source>
        <dbReference type="ARBA" id="ARBA00022842"/>
    </source>
</evidence>
<evidence type="ECO:0000259" key="26">
    <source>
        <dbReference type="PROSITE" id="PS50158"/>
    </source>
</evidence>
<dbReference type="SMART" id="SM00343">
    <property type="entry name" value="ZnF_C2HC"/>
    <property type="match status" value="1"/>
</dbReference>
<feature type="compositionally biased region" description="Acidic residues" evidence="25">
    <location>
        <begin position="741"/>
        <end position="754"/>
    </location>
</feature>
<dbReference type="GO" id="GO:0015074">
    <property type="term" value="P:DNA integration"/>
    <property type="evidence" value="ECO:0007669"/>
    <property type="project" value="UniProtKB-KW"/>
</dbReference>
<keyword evidence="3" id="KW-1188">Viral release from host cell</keyword>
<accession>A0A0B7FTF4</accession>
<dbReference type="InterPro" id="IPR036397">
    <property type="entry name" value="RNaseH_sf"/>
</dbReference>
<evidence type="ECO:0000256" key="1">
    <source>
        <dbReference type="ARBA" id="ARBA00002180"/>
    </source>
</evidence>
<dbReference type="GO" id="GO:0004519">
    <property type="term" value="F:endonuclease activity"/>
    <property type="evidence" value="ECO:0007669"/>
    <property type="project" value="UniProtKB-KW"/>
</dbReference>
<dbReference type="GO" id="GO:0005524">
    <property type="term" value="F:ATP binding"/>
    <property type="evidence" value="ECO:0007669"/>
    <property type="project" value="UniProtKB-KW"/>
</dbReference>
<dbReference type="Proteomes" id="UP000059188">
    <property type="component" value="Unassembled WGS sequence"/>
</dbReference>
<keyword evidence="24" id="KW-0862">Zinc</keyword>
<keyword evidence="20" id="KW-0233">DNA recombination</keyword>
<evidence type="ECO:0000256" key="11">
    <source>
        <dbReference type="ARBA" id="ARBA00022759"/>
    </source>
</evidence>
<dbReference type="SUPFAM" id="SSF57756">
    <property type="entry name" value="Retrovirus zinc finger-like domains"/>
    <property type="match status" value="1"/>
</dbReference>
<evidence type="ECO:0000256" key="10">
    <source>
        <dbReference type="ARBA" id="ARBA00022750"/>
    </source>
</evidence>
<keyword evidence="19" id="KW-0917">Virion maturation</keyword>
<dbReference type="GO" id="GO:0006508">
    <property type="term" value="P:proteolysis"/>
    <property type="evidence" value="ECO:0007669"/>
    <property type="project" value="UniProtKB-KW"/>
</dbReference>
<dbReference type="Pfam" id="PF07727">
    <property type="entry name" value="RVT_2"/>
    <property type="match status" value="1"/>
</dbReference>
<dbReference type="PROSITE" id="PS50158">
    <property type="entry name" value="ZF_CCHC"/>
    <property type="match status" value="1"/>
</dbReference>
<keyword evidence="7" id="KW-0540">Nuclease</keyword>
<comment type="catalytic activity">
    <reaction evidence="23">
        <text>DNA(n) + a 2'-deoxyribonucleoside 5'-triphosphate = DNA(n+1) + diphosphate</text>
        <dbReference type="Rhea" id="RHEA:22508"/>
        <dbReference type="Rhea" id="RHEA-COMP:17339"/>
        <dbReference type="Rhea" id="RHEA-COMP:17340"/>
        <dbReference type="ChEBI" id="CHEBI:33019"/>
        <dbReference type="ChEBI" id="CHEBI:61560"/>
        <dbReference type="ChEBI" id="CHEBI:173112"/>
        <dbReference type="EC" id="2.7.7.7"/>
    </reaction>
</comment>
<evidence type="ECO:0000256" key="6">
    <source>
        <dbReference type="ARBA" id="ARBA00022695"/>
    </source>
</evidence>
<evidence type="ECO:0000256" key="22">
    <source>
        <dbReference type="ARBA" id="ARBA00048173"/>
    </source>
</evidence>
<dbReference type="InterPro" id="IPR039537">
    <property type="entry name" value="Retrotran_Ty1/copia-like"/>
</dbReference>
<evidence type="ECO:0000256" key="15">
    <source>
        <dbReference type="ARBA" id="ARBA00022884"/>
    </source>
</evidence>
<evidence type="ECO:0000256" key="17">
    <source>
        <dbReference type="ARBA" id="ARBA00022918"/>
    </source>
</evidence>
<dbReference type="STRING" id="1108050.A0A0B7FTF4"/>
<keyword evidence="18" id="KW-0808">Transferase</keyword>
<dbReference type="InterPro" id="IPR001584">
    <property type="entry name" value="Integrase_cat-core"/>
</dbReference>
<keyword evidence="4" id="KW-0507">mRNA processing</keyword>
<keyword evidence="13" id="KW-0067">ATP-binding</keyword>
<protein>
    <submittedName>
        <fullName evidence="28">Retrovirus-related Pol polyprotein from transposon TNT 1-94</fullName>
    </submittedName>
</protein>
<dbReference type="GO" id="GO:0003723">
    <property type="term" value="F:RNA binding"/>
    <property type="evidence" value="ECO:0007669"/>
    <property type="project" value="UniProtKB-KW"/>
</dbReference>
<reference evidence="28 29" key="1">
    <citation type="submission" date="2014-11" db="EMBL/GenBank/DDBJ databases">
        <authorList>
            <person name="Wibberg Daniel"/>
        </authorList>
    </citation>
    <scope>NUCLEOTIDE SEQUENCE [LARGE SCALE GENOMIC DNA]</scope>
    <source>
        <strain evidence="28">Rhizoctonia solani AG1-IB 7/3/14</strain>
    </source>
</reference>
<dbReference type="GO" id="GO:0003887">
    <property type="term" value="F:DNA-directed DNA polymerase activity"/>
    <property type="evidence" value="ECO:0007669"/>
    <property type="project" value="UniProtKB-KW"/>
</dbReference>
<feature type="region of interest" description="Disordered" evidence="25">
    <location>
        <begin position="119"/>
        <end position="152"/>
    </location>
</feature>
<dbReference type="Pfam" id="PF13976">
    <property type="entry name" value="gag_pre-integrs"/>
    <property type="match status" value="1"/>
</dbReference>
<dbReference type="InterPro" id="IPR054722">
    <property type="entry name" value="PolX-like_BBD"/>
</dbReference>
<evidence type="ECO:0000256" key="16">
    <source>
        <dbReference type="ARBA" id="ARBA00022908"/>
    </source>
</evidence>
<dbReference type="GO" id="GO:0006397">
    <property type="term" value="P:mRNA processing"/>
    <property type="evidence" value="ECO:0007669"/>
    <property type="project" value="UniProtKB-KW"/>
</dbReference>
<dbReference type="InterPro" id="IPR025724">
    <property type="entry name" value="GAG-pre-integrase_dom"/>
</dbReference>
<feature type="compositionally biased region" description="Basic and acidic residues" evidence="25">
    <location>
        <begin position="761"/>
        <end position="771"/>
    </location>
</feature>
<keyword evidence="11" id="KW-0255">Endonuclease</keyword>
<evidence type="ECO:0000256" key="12">
    <source>
        <dbReference type="ARBA" id="ARBA00022801"/>
    </source>
</evidence>
<gene>
    <name evidence="28" type="ORF">RSOLAG1IB_09388</name>
</gene>
<evidence type="ECO:0000256" key="7">
    <source>
        <dbReference type="ARBA" id="ARBA00022722"/>
    </source>
</evidence>
<keyword evidence="2" id="KW-0815">Transposition</keyword>
<evidence type="ECO:0000256" key="18">
    <source>
        <dbReference type="ARBA" id="ARBA00022932"/>
    </source>
</evidence>
<evidence type="ECO:0000256" key="8">
    <source>
        <dbReference type="ARBA" id="ARBA00022723"/>
    </source>
</evidence>
<evidence type="ECO:0000256" key="5">
    <source>
        <dbReference type="ARBA" id="ARBA00022670"/>
    </source>
</evidence>
<keyword evidence="6" id="KW-0548">Nucleotidyltransferase</keyword>
<dbReference type="GO" id="GO:0032196">
    <property type="term" value="P:transposition"/>
    <property type="evidence" value="ECO:0007669"/>
    <property type="project" value="UniProtKB-KW"/>
</dbReference>
<dbReference type="Pfam" id="PF22936">
    <property type="entry name" value="Pol_BBD"/>
    <property type="match status" value="1"/>
</dbReference>
<comment type="function">
    <text evidence="1">The aspartyl protease (PR) mediates the proteolytic cleavages of the Gag and Gag-Pol polyproteins after assembly of the VLP.</text>
</comment>
<dbReference type="InterPro" id="IPR043502">
    <property type="entry name" value="DNA/RNA_pol_sf"/>
</dbReference>
<keyword evidence="17" id="KW-0695">RNA-directed DNA polymerase</keyword>
<name>A0A0B7FTF4_THACB</name>
<dbReference type="Pfam" id="PF00098">
    <property type="entry name" value="zf-CCHC"/>
    <property type="match status" value="1"/>
</dbReference>
<evidence type="ECO:0000259" key="27">
    <source>
        <dbReference type="PROSITE" id="PS50994"/>
    </source>
</evidence>
<dbReference type="Gene3D" id="4.10.60.10">
    <property type="entry name" value="Zinc finger, CCHC-type"/>
    <property type="match status" value="1"/>
</dbReference>
<feature type="domain" description="Integrase catalytic" evidence="27">
    <location>
        <begin position="439"/>
        <end position="605"/>
    </location>
</feature>
<dbReference type="EMBL" id="LN679142">
    <property type="protein sequence ID" value="CEL60139.1"/>
    <property type="molecule type" value="Genomic_DNA"/>
</dbReference>
<comment type="catalytic activity">
    <reaction evidence="22">
        <text>DNA(n) + a 2'-deoxyribonucleoside 5'-triphosphate = DNA(n+1) + diphosphate</text>
        <dbReference type="Rhea" id="RHEA:22508"/>
        <dbReference type="Rhea" id="RHEA-COMP:17339"/>
        <dbReference type="Rhea" id="RHEA-COMP:17340"/>
        <dbReference type="ChEBI" id="CHEBI:33019"/>
        <dbReference type="ChEBI" id="CHEBI:61560"/>
        <dbReference type="ChEBI" id="CHEBI:173112"/>
        <dbReference type="EC" id="2.7.7.49"/>
    </reaction>
</comment>
<dbReference type="GO" id="GO:0003964">
    <property type="term" value="F:RNA-directed DNA polymerase activity"/>
    <property type="evidence" value="ECO:0007669"/>
    <property type="project" value="UniProtKB-KW"/>
</dbReference>
<keyword evidence="29" id="KW-1185">Reference proteome</keyword>
<feature type="domain" description="CCHC-type" evidence="26">
    <location>
        <begin position="106"/>
        <end position="120"/>
    </location>
</feature>
<dbReference type="GO" id="GO:0006310">
    <property type="term" value="P:DNA recombination"/>
    <property type="evidence" value="ECO:0007669"/>
    <property type="project" value="UniProtKB-KW"/>
</dbReference>
<evidence type="ECO:0000256" key="23">
    <source>
        <dbReference type="ARBA" id="ARBA00049244"/>
    </source>
</evidence>
<dbReference type="InterPro" id="IPR012337">
    <property type="entry name" value="RNaseH-like_sf"/>
</dbReference>
<evidence type="ECO:0000313" key="29">
    <source>
        <dbReference type="Proteomes" id="UP000059188"/>
    </source>
</evidence>
<keyword evidence="16" id="KW-0229">DNA integration</keyword>
<dbReference type="PROSITE" id="PS50994">
    <property type="entry name" value="INTEGRASE"/>
    <property type="match status" value="1"/>
</dbReference>
<dbReference type="GO" id="GO:0008270">
    <property type="term" value="F:zinc ion binding"/>
    <property type="evidence" value="ECO:0007669"/>
    <property type="project" value="UniProtKB-KW"/>
</dbReference>
<dbReference type="InterPro" id="IPR001878">
    <property type="entry name" value="Znf_CCHC"/>
</dbReference>
<keyword evidence="15" id="KW-0694">RNA-binding</keyword>
<evidence type="ECO:0000256" key="24">
    <source>
        <dbReference type="PROSITE-ProRule" id="PRU00047"/>
    </source>
</evidence>
<dbReference type="SUPFAM" id="SSF53098">
    <property type="entry name" value="Ribonuclease H-like"/>
    <property type="match status" value="1"/>
</dbReference>
<keyword evidence="8" id="KW-0479">Metal-binding</keyword>
<dbReference type="Gene3D" id="3.30.420.10">
    <property type="entry name" value="Ribonuclease H-like superfamily/Ribonuclease H"/>
    <property type="match status" value="1"/>
</dbReference>